<keyword evidence="2" id="KW-1185">Reference proteome</keyword>
<dbReference type="SUPFAM" id="SSF50346">
    <property type="entry name" value="PRC-barrel domain"/>
    <property type="match status" value="1"/>
</dbReference>
<reference evidence="1 2" key="1">
    <citation type="journal article" date="2018" name="Sci. Rep.">
        <title>Rhizobium tumorigenes sp. nov., a novel plant tumorigenic bacterium isolated from cane gall tumors on thornless blackberry.</title>
        <authorList>
            <person name="Kuzmanovi N."/>
            <person name="Smalla K."/>
            <person name="Gronow S."/>
            <person name="PuBawska J."/>
        </authorList>
    </citation>
    <scope>NUCLEOTIDE SEQUENCE [LARGE SCALE GENOMIC DNA]</scope>
    <source>
        <strain evidence="1 2">CCBAU 85046</strain>
    </source>
</reference>
<organism evidence="1 2">
    <name type="scientific">Rhizobium tubonense</name>
    <dbReference type="NCBI Taxonomy" id="484088"/>
    <lineage>
        <taxon>Bacteria</taxon>
        <taxon>Pseudomonadati</taxon>
        <taxon>Pseudomonadota</taxon>
        <taxon>Alphaproteobacteria</taxon>
        <taxon>Hyphomicrobiales</taxon>
        <taxon>Rhizobiaceae</taxon>
        <taxon>Rhizobium/Agrobacterium group</taxon>
        <taxon>Rhizobium</taxon>
    </lineage>
</organism>
<gene>
    <name evidence="1" type="ORF">CPY51_10290</name>
</gene>
<dbReference type="AlphaFoldDB" id="A0A2W4EX04"/>
<sequence>MDHTNHVRLATAELTPEILEGATIYGVDDEKVGKLDHLHGTGPGGKAVIDVGGFLGIGAKPVAVNLSDLDWMRDEDGEVHAVTTWSKDSLNDMPEHRD</sequence>
<name>A0A2W4EX04_9HYPH</name>
<dbReference type="OrthoDB" id="7876889at2"/>
<accession>A0A2W4EX04</accession>
<comment type="caution">
    <text evidence="1">The sequence shown here is derived from an EMBL/GenBank/DDBJ whole genome shotgun (WGS) entry which is preliminary data.</text>
</comment>
<proteinExistence type="predicted"/>
<evidence type="ECO:0000313" key="1">
    <source>
        <dbReference type="EMBL" id="PZM14620.1"/>
    </source>
</evidence>
<dbReference type="Gene3D" id="2.30.30.240">
    <property type="entry name" value="PRC-barrel domain"/>
    <property type="match status" value="1"/>
</dbReference>
<dbReference type="RefSeq" id="WP_111160151.1">
    <property type="nucleotide sequence ID" value="NZ_PCDP01000032.1"/>
</dbReference>
<dbReference type="Proteomes" id="UP000248925">
    <property type="component" value="Unassembled WGS sequence"/>
</dbReference>
<evidence type="ECO:0000313" key="2">
    <source>
        <dbReference type="Proteomes" id="UP000248925"/>
    </source>
</evidence>
<dbReference type="EMBL" id="PCDP01000032">
    <property type="protein sequence ID" value="PZM14620.1"/>
    <property type="molecule type" value="Genomic_DNA"/>
</dbReference>
<protein>
    <submittedName>
        <fullName evidence="1">Photosystem reaction center subunit H</fullName>
    </submittedName>
</protein>
<dbReference type="InterPro" id="IPR011033">
    <property type="entry name" value="PRC_barrel-like_sf"/>
</dbReference>